<evidence type="ECO:0000256" key="2">
    <source>
        <dbReference type="SAM" id="Phobius"/>
    </source>
</evidence>
<dbReference type="EMBL" id="AP024601">
    <property type="protein sequence ID" value="BCU80625.1"/>
    <property type="molecule type" value="Genomic_DNA"/>
</dbReference>
<keyword evidence="2" id="KW-0812">Transmembrane</keyword>
<feature type="transmembrane region" description="Helical" evidence="2">
    <location>
        <begin position="382"/>
        <end position="400"/>
    </location>
</feature>
<organism evidence="4 5">
    <name type="scientific">Polycladomyces abyssicola</name>
    <dbReference type="NCBI Taxonomy" id="1125966"/>
    <lineage>
        <taxon>Bacteria</taxon>
        <taxon>Bacillati</taxon>
        <taxon>Bacillota</taxon>
        <taxon>Bacilli</taxon>
        <taxon>Bacillales</taxon>
        <taxon>Thermoactinomycetaceae</taxon>
        <taxon>Polycladomyces</taxon>
    </lineage>
</organism>
<dbReference type="KEGG" id="pabs:JIR001_04080"/>
<keyword evidence="2" id="KW-0472">Membrane</keyword>
<keyword evidence="5" id="KW-1185">Reference proteome</keyword>
<feature type="compositionally biased region" description="Basic and acidic residues" evidence="1">
    <location>
        <begin position="118"/>
        <end position="131"/>
    </location>
</feature>
<dbReference type="RefSeq" id="WP_212773972.1">
    <property type="nucleotide sequence ID" value="NZ_AP024601.1"/>
</dbReference>
<accession>A0A8D5ZLH4</accession>
<keyword evidence="2" id="KW-1133">Transmembrane helix</keyword>
<reference evidence="4" key="1">
    <citation type="journal article" date="2013" name="Int. J. Syst. Evol. Microbiol.">
        <title>Polycladomyces abyssicola gen. nov., sp. nov., a thermophilic filamentous bacterium isolated from hemipelagic sediment.</title>
        <authorList>
            <person name="Tsubouchi T."/>
            <person name="Shimane Y."/>
            <person name="Mori K."/>
            <person name="Usui K."/>
            <person name="Hiraki T."/>
            <person name="Tame A."/>
            <person name="Uematsu K."/>
            <person name="Maruyama T."/>
            <person name="Hatada Y."/>
        </authorList>
    </citation>
    <scope>NUCLEOTIDE SEQUENCE</scope>
    <source>
        <strain evidence="4">JIR-001</strain>
    </source>
</reference>
<feature type="chain" id="PRO_5034692711" evidence="3">
    <location>
        <begin position="23"/>
        <end position="407"/>
    </location>
</feature>
<gene>
    <name evidence="4" type="ORF">JIR001_04080</name>
</gene>
<evidence type="ECO:0000313" key="5">
    <source>
        <dbReference type="Proteomes" id="UP000677436"/>
    </source>
</evidence>
<evidence type="ECO:0000313" key="4">
    <source>
        <dbReference type="EMBL" id="BCU80625.1"/>
    </source>
</evidence>
<keyword evidence="3" id="KW-0732">Signal</keyword>
<feature type="signal peptide" evidence="3">
    <location>
        <begin position="1"/>
        <end position="22"/>
    </location>
</feature>
<proteinExistence type="predicted"/>
<reference evidence="4" key="2">
    <citation type="journal article" date="2021" name="Microbiol. Resour. Announc.">
        <title>Complete Genome Sequence of Polycladomyces abyssicola JIR-001T, Isolated from Hemipelagic Sediment in Deep Seawater.</title>
        <authorList>
            <person name="Tsubouchi T."/>
            <person name="Kaneko Y."/>
        </authorList>
    </citation>
    <scope>NUCLEOTIDE SEQUENCE</scope>
    <source>
        <strain evidence="4">JIR-001</strain>
    </source>
</reference>
<feature type="region of interest" description="Disordered" evidence="1">
    <location>
        <begin position="103"/>
        <end position="157"/>
    </location>
</feature>
<protein>
    <submittedName>
        <fullName evidence="4">Uncharacterized protein</fullName>
    </submittedName>
</protein>
<dbReference type="Proteomes" id="UP000677436">
    <property type="component" value="Chromosome"/>
</dbReference>
<evidence type="ECO:0000256" key="1">
    <source>
        <dbReference type="SAM" id="MobiDB-lite"/>
    </source>
</evidence>
<evidence type="ECO:0000256" key="3">
    <source>
        <dbReference type="SAM" id="SignalP"/>
    </source>
</evidence>
<name>A0A8D5ZLH4_9BACL</name>
<sequence>MRLVSTLMALLLVFAVIPTTWANSGSAALDVKHEVKDGKHIVTATIPGATQADGEWTLKGQTDIETKKESQSPSVTFELPASLTEKGGVLELTVTFKGKVDNGTEDKELSGNVSVNLDKSKPGNDNDKGNDEQNVTNEDQKGNGDEQPGDVPGNYDIKVHQDLTDEGAILFKAEIENAKDVKGKWEFTIDGLDPVTSKDGTAVFEDLYQEGEYTLHVKFTGTVDGKEVTLEKDHDFTIPGMKITYTTENGKHVIKAELTYAKEAQGIWYIGVGHQEDEEIITETMSEPDYKGTSFTYTLDKLEPGTYDVVAMFIGEVDGAPMGTINTISIEVKDGGKTVVLPPKDGDGKDAKKPPIMPVKKGKEMINKAKKGGKLPVTATDYPMGTLFGGLMLLIGLALLKFRTVRG</sequence>
<dbReference type="AlphaFoldDB" id="A0A8D5ZLH4"/>